<evidence type="ECO:0000256" key="5">
    <source>
        <dbReference type="ARBA" id="ARBA00022989"/>
    </source>
</evidence>
<feature type="transmembrane region" description="Helical" evidence="7">
    <location>
        <begin position="31"/>
        <end position="53"/>
    </location>
</feature>
<dbReference type="CDD" id="cd06261">
    <property type="entry name" value="TM_PBP2"/>
    <property type="match status" value="1"/>
</dbReference>
<dbReference type="Gene3D" id="1.10.3720.10">
    <property type="entry name" value="MetI-like"/>
    <property type="match status" value="1"/>
</dbReference>
<dbReference type="InterPro" id="IPR035906">
    <property type="entry name" value="MetI-like_sf"/>
</dbReference>
<accession>A0A1H5GQK5</accession>
<evidence type="ECO:0000256" key="2">
    <source>
        <dbReference type="ARBA" id="ARBA00022448"/>
    </source>
</evidence>
<dbReference type="PANTHER" id="PTHR43744">
    <property type="entry name" value="ABC TRANSPORTER PERMEASE PROTEIN MG189-RELATED-RELATED"/>
    <property type="match status" value="1"/>
</dbReference>
<keyword evidence="3" id="KW-1003">Cell membrane</keyword>
<keyword evidence="4 7" id="KW-0812">Transmembrane</keyword>
<evidence type="ECO:0000256" key="1">
    <source>
        <dbReference type="ARBA" id="ARBA00004651"/>
    </source>
</evidence>
<keyword evidence="6 7" id="KW-0472">Membrane</keyword>
<dbReference type="RefSeq" id="WP_089772541.1">
    <property type="nucleotide sequence ID" value="NZ_FNTX01000001.1"/>
</dbReference>
<dbReference type="PROSITE" id="PS50928">
    <property type="entry name" value="ABC_TM1"/>
    <property type="match status" value="1"/>
</dbReference>
<organism evidence="10 11">
    <name type="scientific">Ruania alba</name>
    <dbReference type="NCBI Taxonomy" id="648782"/>
    <lineage>
        <taxon>Bacteria</taxon>
        <taxon>Bacillati</taxon>
        <taxon>Actinomycetota</taxon>
        <taxon>Actinomycetes</taxon>
        <taxon>Micrococcales</taxon>
        <taxon>Ruaniaceae</taxon>
        <taxon>Ruania</taxon>
    </lineage>
</organism>
<dbReference type="AlphaFoldDB" id="A0A1H5GQK5"/>
<keyword evidence="5 7" id="KW-1133">Transmembrane helix</keyword>
<dbReference type="EMBL" id="FNTX01000001">
    <property type="protein sequence ID" value="SEE17835.1"/>
    <property type="molecule type" value="Genomic_DNA"/>
</dbReference>
<dbReference type="Pfam" id="PF00528">
    <property type="entry name" value="BPD_transp_1"/>
    <property type="match status" value="1"/>
</dbReference>
<keyword evidence="2 7" id="KW-0813">Transport</keyword>
<feature type="transmembrane region" description="Helical" evidence="7">
    <location>
        <begin position="164"/>
        <end position="184"/>
    </location>
</feature>
<reference evidence="11" key="1">
    <citation type="submission" date="2016-10" db="EMBL/GenBank/DDBJ databases">
        <authorList>
            <person name="Varghese N."/>
            <person name="Submissions S."/>
        </authorList>
    </citation>
    <scope>NUCLEOTIDE SEQUENCE [LARGE SCALE GENOMIC DNA]</scope>
    <source>
        <strain evidence="11">DSM 21368</strain>
    </source>
</reference>
<evidence type="ECO:0000313" key="10">
    <source>
        <dbReference type="EMBL" id="SEE17835.1"/>
    </source>
</evidence>
<dbReference type="STRING" id="648782.SAMN04488554_1724"/>
<feature type="transmembrane region" description="Helical" evidence="7">
    <location>
        <begin position="130"/>
        <end position="152"/>
    </location>
</feature>
<protein>
    <submittedName>
        <fullName evidence="10">Carbohydrate ABC transporter membrane protein 2, CUT1 family</fullName>
    </submittedName>
</protein>
<evidence type="ECO:0000256" key="6">
    <source>
        <dbReference type="ARBA" id="ARBA00023136"/>
    </source>
</evidence>
<sequence length="299" mass="32177">MSAVTQREAAPAPSRLRARRRDSSARRASDLVLLVPLAVVLLAIIFPVLWMVYSALRPVQDIAAGVSWSTLLDNISLDAFARLFEATNFEQYILNSLLVCLVGTFCTVIVASLAGFALSRYSFRGRGAMFLLLVATQLLPFVVLITPVYLFFSQLGLLNSYPGIVLVYVAMTLPLAVLLMSGFFNGVPRTLDEAARMDGASTLTVLARVIAPLVWPGIVTVSVTAFIAMWEEFLFAQVFLTDDSLKTAQVGLAGLFGEYGTDWGVVMAASTIAAAPTIILFSFLQRRLVAGVAAGAVKG</sequence>
<feature type="transmembrane region" description="Helical" evidence="7">
    <location>
        <begin position="205"/>
        <end position="230"/>
    </location>
</feature>
<evidence type="ECO:0000259" key="9">
    <source>
        <dbReference type="PROSITE" id="PS50928"/>
    </source>
</evidence>
<feature type="region of interest" description="Disordered" evidence="8">
    <location>
        <begin position="1"/>
        <end position="21"/>
    </location>
</feature>
<dbReference type="PANTHER" id="PTHR43744:SF8">
    <property type="entry name" value="SN-GLYCEROL-3-PHOSPHATE TRANSPORT SYSTEM PERMEASE PROTEIN UGPE"/>
    <property type="match status" value="1"/>
</dbReference>
<evidence type="ECO:0000256" key="4">
    <source>
        <dbReference type="ARBA" id="ARBA00022692"/>
    </source>
</evidence>
<dbReference type="OrthoDB" id="3569827at2"/>
<dbReference type="GO" id="GO:0055085">
    <property type="term" value="P:transmembrane transport"/>
    <property type="evidence" value="ECO:0007669"/>
    <property type="project" value="InterPro"/>
</dbReference>
<comment type="similarity">
    <text evidence="7">Belongs to the binding-protein-dependent transport system permease family.</text>
</comment>
<name>A0A1H5GQK5_9MICO</name>
<evidence type="ECO:0000256" key="7">
    <source>
        <dbReference type="RuleBase" id="RU363032"/>
    </source>
</evidence>
<gene>
    <name evidence="10" type="ORF">SAMN04488554_1724</name>
</gene>
<dbReference type="SUPFAM" id="SSF161098">
    <property type="entry name" value="MetI-like"/>
    <property type="match status" value="1"/>
</dbReference>
<evidence type="ECO:0000256" key="8">
    <source>
        <dbReference type="SAM" id="MobiDB-lite"/>
    </source>
</evidence>
<dbReference type="Proteomes" id="UP000199220">
    <property type="component" value="Unassembled WGS sequence"/>
</dbReference>
<proteinExistence type="inferred from homology"/>
<comment type="subcellular location">
    <subcellularLocation>
        <location evidence="1 7">Cell membrane</location>
        <topology evidence="1 7">Multi-pass membrane protein</topology>
    </subcellularLocation>
</comment>
<feature type="domain" description="ABC transmembrane type-1" evidence="9">
    <location>
        <begin position="93"/>
        <end position="284"/>
    </location>
</feature>
<feature type="transmembrane region" description="Helical" evidence="7">
    <location>
        <begin position="263"/>
        <end position="284"/>
    </location>
</feature>
<dbReference type="InterPro" id="IPR000515">
    <property type="entry name" value="MetI-like"/>
</dbReference>
<feature type="transmembrane region" description="Helical" evidence="7">
    <location>
        <begin position="92"/>
        <end position="118"/>
    </location>
</feature>
<keyword evidence="11" id="KW-1185">Reference proteome</keyword>
<dbReference type="GO" id="GO:0005886">
    <property type="term" value="C:plasma membrane"/>
    <property type="evidence" value="ECO:0007669"/>
    <property type="project" value="UniProtKB-SubCell"/>
</dbReference>
<evidence type="ECO:0000313" key="11">
    <source>
        <dbReference type="Proteomes" id="UP000199220"/>
    </source>
</evidence>
<evidence type="ECO:0000256" key="3">
    <source>
        <dbReference type="ARBA" id="ARBA00022475"/>
    </source>
</evidence>